<comment type="caution">
    <text evidence="1">The sequence shown here is derived from an EMBL/GenBank/DDBJ whole genome shotgun (WGS) entry which is preliminary data.</text>
</comment>
<organism evidence="1 2">
    <name type="scientific">Desulfitobacterium hafniense DP7</name>
    <dbReference type="NCBI Taxonomy" id="537010"/>
    <lineage>
        <taxon>Bacteria</taxon>
        <taxon>Bacillati</taxon>
        <taxon>Bacillota</taxon>
        <taxon>Clostridia</taxon>
        <taxon>Eubacteriales</taxon>
        <taxon>Desulfitobacteriaceae</taxon>
        <taxon>Desulfitobacterium</taxon>
    </lineage>
</organism>
<proteinExistence type="predicted"/>
<evidence type="ECO:0000313" key="2">
    <source>
        <dbReference type="Proteomes" id="UP000004416"/>
    </source>
</evidence>
<dbReference type="AlphaFoldDB" id="G9XIS2"/>
<reference evidence="1 2" key="1">
    <citation type="submission" date="2011-08" db="EMBL/GenBank/DDBJ databases">
        <authorList>
            <person name="Weinstock G."/>
            <person name="Sodergren E."/>
            <person name="Clifton S."/>
            <person name="Fulton L."/>
            <person name="Fulton B."/>
            <person name="Courtney L."/>
            <person name="Fronick C."/>
            <person name="Harrison M."/>
            <person name="Strong C."/>
            <person name="Farmer C."/>
            <person name="Delahaunty K."/>
            <person name="Markovic C."/>
            <person name="Hall O."/>
            <person name="Minx P."/>
            <person name="Tomlinson C."/>
            <person name="Mitreva M."/>
            <person name="Hou S."/>
            <person name="Chen J."/>
            <person name="Wollam A."/>
            <person name="Pepin K.H."/>
            <person name="Johnson M."/>
            <person name="Bhonagiri V."/>
            <person name="Zhang X."/>
            <person name="Suruliraj S."/>
            <person name="Warren W."/>
            <person name="Chinwalla A."/>
            <person name="Mardis E.R."/>
            <person name="Wilson R.K."/>
        </authorList>
    </citation>
    <scope>NUCLEOTIDE SEQUENCE [LARGE SCALE GENOMIC DNA]</scope>
    <source>
        <strain evidence="1 2">DP7</strain>
    </source>
</reference>
<dbReference type="Proteomes" id="UP000004416">
    <property type="component" value="Unassembled WGS sequence"/>
</dbReference>
<dbReference type="HOGENOM" id="CLU_3308468_0_0_9"/>
<gene>
    <name evidence="1" type="ORF">HMPREF0322_00848</name>
</gene>
<protein>
    <submittedName>
        <fullName evidence="1">Uncharacterized protein</fullName>
    </submittedName>
</protein>
<evidence type="ECO:0000313" key="1">
    <source>
        <dbReference type="EMBL" id="EHL08536.1"/>
    </source>
</evidence>
<accession>G9XIS2</accession>
<name>G9XIS2_DESHA</name>
<sequence length="39" mass="4202">MGKSSNDAALQHLNSAQRLFWERADRGSGTIAGSVRQGK</sequence>
<dbReference type="EMBL" id="AFZX01000020">
    <property type="protein sequence ID" value="EHL08536.1"/>
    <property type="molecule type" value="Genomic_DNA"/>
</dbReference>